<name>A0A6A4M862_9ERIC</name>
<feature type="non-terminal residue" evidence="2">
    <location>
        <position position="1"/>
    </location>
</feature>
<dbReference type="OrthoDB" id="1750418at2759"/>
<dbReference type="EMBL" id="QEFC01000077">
    <property type="protein sequence ID" value="KAE9466765.1"/>
    <property type="molecule type" value="Genomic_DNA"/>
</dbReference>
<dbReference type="Proteomes" id="UP000428333">
    <property type="component" value="Linkage Group LG01"/>
</dbReference>
<accession>A0A6A4M862</accession>
<gene>
    <name evidence="2" type="ORF">C3L33_01327</name>
</gene>
<evidence type="ECO:0000313" key="3">
    <source>
        <dbReference type="Proteomes" id="UP000428333"/>
    </source>
</evidence>
<comment type="caution">
    <text evidence="2">The sequence shown here is derived from an EMBL/GenBank/DDBJ whole genome shotgun (WGS) entry which is preliminary data.</text>
</comment>
<protein>
    <submittedName>
        <fullName evidence="2">Uncharacterized protein</fullName>
    </submittedName>
</protein>
<feature type="compositionally biased region" description="Basic and acidic residues" evidence="1">
    <location>
        <begin position="246"/>
        <end position="255"/>
    </location>
</feature>
<feature type="compositionally biased region" description="Basic residues" evidence="1">
    <location>
        <begin position="200"/>
        <end position="209"/>
    </location>
</feature>
<organism evidence="2 3">
    <name type="scientific">Rhododendron williamsianum</name>
    <dbReference type="NCBI Taxonomy" id="262921"/>
    <lineage>
        <taxon>Eukaryota</taxon>
        <taxon>Viridiplantae</taxon>
        <taxon>Streptophyta</taxon>
        <taxon>Embryophyta</taxon>
        <taxon>Tracheophyta</taxon>
        <taxon>Spermatophyta</taxon>
        <taxon>Magnoliopsida</taxon>
        <taxon>eudicotyledons</taxon>
        <taxon>Gunneridae</taxon>
        <taxon>Pentapetalae</taxon>
        <taxon>asterids</taxon>
        <taxon>Ericales</taxon>
        <taxon>Ericaceae</taxon>
        <taxon>Ericoideae</taxon>
        <taxon>Rhodoreae</taxon>
        <taxon>Rhododendron</taxon>
    </lineage>
</organism>
<sequence length="273" mass="31112">MRYDYIRKRYVPKQKVPLKKARFRSLKDVMVLLHGHAGAENGWSSRTSKTCCMAHSLCRSMADSDRNRSFSLLTSWPWCVTTRSRFSSSRFPILSRFTWFLRFSRCFFFRIRDRLADSRFEIIRLRFRSSGINPVWFVSSEPGLSEPEFEKKGFGFGFSDPELDITGSGGVCEFSEPELDITGLSAILLDKKDGSCSWKGKKGSWHSHGGKPPSKAENGVPNIPSTDGKAGKADNMARKTAYNKGGRWEEEREGTKGVGWVFMDNEGECWWDP</sequence>
<reference evidence="2 3" key="1">
    <citation type="journal article" date="2019" name="Genome Biol. Evol.">
        <title>The Rhododendron genome and chromosomal organization provide insight into shared whole-genome duplications across the heath family (Ericaceae).</title>
        <authorList>
            <person name="Soza V.L."/>
            <person name="Lindsley D."/>
            <person name="Waalkes A."/>
            <person name="Ramage E."/>
            <person name="Patwardhan R.P."/>
            <person name="Burton J.N."/>
            <person name="Adey A."/>
            <person name="Kumar A."/>
            <person name="Qiu R."/>
            <person name="Shendure J."/>
            <person name="Hall B."/>
        </authorList>
    </citation>
    <scope>NUCLEOTIDE SEQUENCE [LARGE SCALE GENOMIC DNA]</scope>
    <source>
        <strain evidence="2">RSF 1966-606</strain>
    </source>
</reference>
<proteinExistence type="predicted"/>
<evidence type="ECO:0000256" key="1">
    <source>
        <dbReference type="SAM" id="MobiDB-lite"/>
    </source>
</evidence>
<feature type="region of interest" description="Disordered" evidence="1">
    <location>
        <begin position="200"/>
        <end position="257"/>
    </location>
</feature>
<keyword evidence="3" id="KW-1185">Reference proteome</keyword>
<dbReference type="AlphaFoldDB" id="A0A6A4M862"/>
<evidence type="ECO:0000313" key="2">
    <source>
        <dbReference type="EMBL" id="KAE9466765.1"/>
    </source>
</evidence>